<dbReference type="EnsemblMetazoa" id="Aqu2.1.13783_001">
    <property type="protein sequence ID" value="Aqu2.1.13783_001"/>
    <property type="gene ID" value="Aqu2.1.13783"/>
</dbReference>
<dbReference type="InParanoid" id="A0A1X7TGH3"/>
<sequence length="93" mass="10711">MLRLISAKYVLQLDMHKARVMYEKRLVENFVSRKDPGFFRYIHSLSGNLQHQFILPDPPQSFPDNSICSIDISPEDAFEVLTSLQTDKTMGGH</sequence>
<protein>
    <submittedName>
        <fullName evidence="1">Uncharacterized protein</fullName>
    </submittedName>
</protein>
<organism evidence="1">
    <name type="scientific">Amphimedon queenslandica</name>
    <name type="common">Sponge</name>
    <dbReference type="NCBI Taxonomy" id="400682"/>
    <lineage>
        <taxon>Eukaryota</taxon>
        <taxon>Metazoa</taxon>
        <taxon>Porifera</taxon>
        <taxon>Demospongiae</taxon>
        <taxon>Heteroscleromorpha</taxon>
        <taxon>Haplosclerida</taxon>
        <taxon>Niphatidae</taxon>
        <taxon>Amphimedon</taxon>
    </lineage>
</organism>
<evidence type="ECO:0000313" key="1">
    <source>
        <dbReference type="EnsemblMetazoa" id="Aqu2.1.13783_001"/>
    </source>
</evidence>
<reference evidence="1" key="1">
    <citation type="submission" date="2017-05" db="UniProtKB">
        <authorList>
            <consortium name="EnsemblMetazoa"/>
        </authorList>
    </citation>
    <scope>IDENTIFICATION</scope>
</reference>
<proteinExistence type="predicted"/>
<accession>A0A1X7TGH3</accession>
<dbReference type="AlphaFoldDB" id="A0A1X7TGH3"/>
<name>A0A1X7TGH3_AMPQE</name>